<reference evidence="2 3" key="1">
    <citation type="submission" date="2020-08" db="EMBL/GenBank/DDBJ databases">
        <title>Functional genomics of gut bacteria from endangered species of beetles.</title>
        <authorList>
            <person name="Carlos-Shanley C."/>
        </authorList>
    </citation>
    <scope>NUCLEOTIDE SEQUENCE [LARGE SCALE GENOMIC DNA]</scope>
    <source>
        <strain evidence="2 3">S00245</strain>
    </source>
</reference>
<gene>
    <name evidence="2" type="ORF">HNO88_002524</name>
</gene>
<keyword evidence="1" id="KW-0472">Membrane</keyword>
<comment type="caution">
    <text evidence="2">The sequence shown here is derived from an EMBL/GenBank/DDBJ whole genome shotgun (WGS) entry which is preliminary data.</text>
</comment>
<keyword evidence="3" id="KW-1185">Reference proteome</keyword>
<protein>
    <submittedName>
        <fullName evidence="2">Uncharacterized protein</fullName>
    </submittedName>
</protein>
<proteinExistence type="predicted"/>
<sequence length="160" mass="17571">MELSELVLPYQVFMAATFVVVLWKGDAPERLGVASIVAMAAYQLTMERIVPSQFTSVDVASLGADIIGFICFGTLALYARRIWPLWAAALQLLCLSAHFARWASLSVSREAYALIRGAPTASILILMLGATILCIASRRRGETDPPWQDWAAISRKRGKL</sequence>
<organism evidence="2 3">
    <name type="scientific">Novosphingobium chloroacetimidivorans</name>
    <dbReference type="NCBI Taxonomy" id="1428314"/>
    <lineage>
        <taxon>Bacteria</taxon>
        <taxon>Pseudomonadati</taxon>
        <taxon>Pseudomonadota</taxon>
        <taxon>Alphaproteobacteria</taxon>
        <taxon>Sphingomonadales</taxon>
        <taxon>Sphingomonadaceae</taxon>
        <taxon>Novosphingobium</taxon>
    </lineage>
</organism>
<dbReference type="RefSeq" id="WP_184245607.1">
    <property type="nucleotide sequence ID" value="NZ_JACHLR010000010.1"/>
</dbReference>
<dbReference type="AlphaFoldDB" id="A0A7W7KAG6"/>
<name>A0A7W7KAG6_9SPHN</name>
<keyword evidence="1" id="KW-1133">Transmembrane helix</keyword>
<dbReference type="EMBL" id="JACHLR010000010">
    <property type="protein sequence ID" value="MBB4859195.1"/>
    <property type="molecule type" value="Genomic_DNA"/>
</dbReference>
<dbReference type="Proteomes" id="UP000555448">
    <property type="component" value="Unassembled WGS sequence"/>
</dbReference>
<feature type="transmembrane region" description="Helical" evidence="1">
    <location>
        <begin position="59"/>
        <end position="78"/>
    </location>
</feature>
<evidence type="ECO:0000313" key="2">
    <source>
        <dbReference type="EMBL" id="MBB4859195.1"/>
    </source>
</evidence>
<keyword evidence="1" id="KW-0812">Transmembrane</keyword>
<accession>A0A7W7KAG6</accession>
<feature type="transmembrane region" description="Helical" evidence="1">
    <location>
        <begin position="111"/>
        <end position="136"/>
    </location>
</feature>
<evidence type="ECO:0000313" key="3">
    <source>
        <dbReference type="Proteomes" id="UP000555448"/>
    </source>
</evidence>
<feature type="transmembrane region" description="Helical" evidence="1">
    <location>
        <begin position="85"/>
        <end position="105"/>
    </location>
</feature>
<evidence type="ECO:0000256" key="1">
    <source>
        <dbReference type="SAM" id="Phobius"/>
    </source>
</evidence>